<dbReference type="SUPFAM" id="SSF160631">
    <property type="entry name" value="SMI1/KNR4-like"/>
    <property type="match status" value="1"/>
</dbReference>
<protein>
    <recommendedName>
        <fullName evidence="3">SMI1-KNR4 cell-wall</fullName>
    </recommendedName>
</protein>
<evidence type="ECO:0000313" key="1">
    <source>
        <dbReference type="EMBL" id="SDD85646.1"/>
    </source>
</evidence>
<keyword evidence="2" id="KW-1185">Reference proteome</keyword>
<dbReference type="Proteomes" id="UP000198949">
    <property type="component" value="Unassembled WGS sequence"/>
</dbReference>
<dbReference type="AlphaFoldDB" id="A0A1G6Y7T0"/>
<accession>A0A1G6Y7T0</accession>
<evidence type="ECO:0008006" key="3">
    <source>
        <dbReference type="Google" id="ProtNLM"/>
    </source>
</evidence>
<dbReference type="EMBL" id="FNAD01000008">
    <property type="protein sequence ID" value="SDD85646.1"/>
    <property type="molecule type" value="Genomic_DNA"/>
</dbReference>
<organism evidence="1 2">
    <name type="scientific">Glycomyces harbinensis</name>
    <dbReference type="NCBI Taxonomy" id="58114"/>
    <lineage>
        <taxon>Bacteria</taxon>
        <taxon>Bacillati</taxon>
        <taxon>Actinomycetota</taxon>
        <taxon>Actinomycetes</taxon>
        <taxon>Glycomycetales</taxon>
        <taxon>Glycomycetaceae</taxon>
        <taxon>Glycomyces</taxon>
    </lineage>
</organism>
<name>A0A1G6Y7T0_9ACTN</name>
<dbReference type="STRING" id="58114.SAMN05216270_108147"/>
<sequence>MVSDRLQRLAQLTAMSQGAAVRPDWNAVRSTLGHDVPADYRELIDNFGAGAYDNYIELLGPGEPIQLFNLLQRGLYWDEYLREDWEDVPEDMPSELQGRTFTIISWATTEDGVQMFWIAESGVPAEQWQIAFFQLAGENWEFFQQSTTQVLTRLVTGELPTSLVPRFPADTPVTFSRYNS</sequence>
<evidence type="ECO:0000313" key="2">
    <source>
        <dbReference type="Proteomes" id="UP000198949"/>
    </source>
</evidence>
<reference evidence="2" key="1">
    <citation type="submission" date="2016-10" db="EMBL/GenBank/DDBJ databases">
        <authorList>
            <person name="Varghese N."/>
            <person name="Submissions S."/>
        </authorList>
    </citation>
    <scope>NUCLEOTIDE SEQUENCE [LARGE SCALE GENOMIC DNA]</scope>
    <source>
        <strain evidence="2">CGMCC 4.3516</strain>
    </source>
</reference>
<dbReference type="InterPro" id="IPR037883">
    <property type="entry name" value="Knr4/Smi1-like_sf"/>
</dbReference>
<dbReference type="OrthoDB" id="5572373at2"/>
<proteinExistence type="predicted"/>
<gene>
    <name evidence="1" type="ORF">SAMN05216270_108147</name>
</gene>
<dbReference type="RefSeq" id="WP_091036529.1">
    <property type="nucleotide sequence ID" value="NZ_FNAD01000008.1"/>
</dbReference>